<proteinExistence type="predicted"/>
<dbReference type="EMBL" id="CP042425">
    <property type="protein sequence ID" value="QEL18636.1"/>
    <property type="molecule type" value="Genomic_DNA"/>
</dbReference>
<dbReference type="KEGG" id="lrs:PX52LOC_05669"/>
<accession>A0A5C1AKZ6</accession>
<keyword evidence="1" id="KW-0472">Membrane</keyword>
<keyword evidence="1" id="KW-1133">Transmembrane helix</keyword>
<sequence>MTPLPALTFLFGHACWLVCLALGVRQLFVRPRWYGLVTIGIGVLQFLAVPLAMWLVMRAQGIEWGS</sequence>
<dbReference type="Proteomes" id="UP000324974">
    <property type="component" value="Chromosome"/>
</dbReference>
<evidence type="ECO:0000313" key="2">
    <source>
        <dbReference type="EMBL" id="QEL18636.1"/>
    </source>
</evidence>
<keyword evidence="1" id="KW-0812">Transmembrane</keyword>
<dbReference type="RefSeq" id="WP_149113117.1">
    <property type="nucleotide sequence ID" value="NZ_CP042425.1"/>
</dbReference>
<protein>
    <submittedName>
        <fullName evidence="2">Uncharacterized protein</fullName>
    </submittedName>
</protein>
<gene>
    <name evidence="2" type="ORF">PX52LOC_05669</name>
</gene>
<feature type="transmembrane region" description="Helical" evidence="1">
    <location>
        <begin position="33"/>
        <end position="56"/>
    </location>
</feature>
<evidence type="ECO:0000256" key="1">
    <source>
        <dbReference type="SAM" id="Phobius"/>
    </source>
</evidence>
<name>A0A5C1AKZ6_9BACT</name>
<dbReference type="AlphaFoldDB" id="A0A5C1AKZ6"/>
<organism evidence="2 3">
    <name type="scientific">Limnoglobus roseus</name>
    <dbReference type="NCBI Taxonomy" id="2598579"/>
    <lineage>
        <taxon>Bacteria</taxon>
        <taxon>Pseudomonadati</taxon>
        <taxon>Planctomycetota</taxon>
        <taxon>Planctomycetia</taxon>
        <taxon>Gemmatales</taxon>
        <taxon>Gemmataceae</taxon>
        <taxon>Limnoglobus</taxon>
    </lineage>
</organism>
<evidence type="ECO:0000313" key="3">
    <source>
        <dbReference type="Proteomes" id="UP000324974"/>
    </source>
</evidence>
<keyword evidence="3" id="KW-1185">Reference proteome</keyword>
<reference evidence="3" key="1">
    <citation type="submission" date="2019-08" db="EMBL/GenBank/DDBJ databases">
        <title>Limnoglobus roseus gen. nov., sp. nov., a novel freshwater planctomycete with a giant genome from the family Gemmataceae.</title>
        <authorList>
            <person name="Kulichevskaya I.S."/>
            <person name="Naumoff D.G."/>
            <person name="Miroshnikov K."/>
            <person name="Ivanova A."/>
            <person name="Philippov D.A."/>
            <person name="Hakobyan A."/>
            <person name="Rijpstra I.C."/>
            <person name="Sinninghe Damste J.S."/>
            <person name="Liesack W."/>
            <person name="Dedysh S.N."/>
        </authorList>
    </citation>
    <scope>NUCLEOTIDE SEQUENCE [LARGE SCALE GENOMIC DNA]</scope>
    <source>
        <strain evidence="3">PX52</strain>
    </source>
</reference>